<keyword evidence="1" id="KW-1133">Transmembrane helix</keyword>
<feature type="chain" id="PRO_5042171378" description="Ig-like domain-containing protein" evidence="2">
    <location>
        <begin position="30"/>
        <end position="245"/>
    </location>
</feature>
<accession>A0AAE1DD22</accession>
<feature type="signal peptide" evidence="2">
    <location>
        <begin position="1"/>
        <end position="29"/>
    </location>
</feature>
<reference evidence="3" key="1">
    <citation type="journal article" date="2023" name="G3 (Bethesda)">
        <title>A reference genome for the long-term kleptoplast-retaining sea slug Elysia crispata morphotype clarki.</title>
        <authorList>
            <person name="Eastman K.E."/>
            <person name="Pendleton A.L."/>
            <person name="Shaikh M.A."/>
            <person name="Suttiyut T."/>
            <person name="Ogas R."/>
            <person name="Tomko P."/>
            <person name="Gavelis G."/>
            <person name="Widhalm J.R."/>
            <person name="Wisecaver J.H."/>
        </authorList>
    </citation>
    <scope>NUCLEOTIDE SEQUENCE</scope>
    <source>
        <strain evidence="3">ECLA1</strain>
    </source>
</reference>
<protein>
    <recommendedName>
        <fullName evidence="5">Ig-like domain-containing protein</fullName>
    </recommendedName>
</protein>
<keyword evidence="4" id="KW-1185">Reference proteome</keyword>
<comment type="caution">
    <text evidence="3">The sequence shown here is derived from an EMBL/GenBank/DDBJ whole genome shotgun (WGS) entry which is preliminary data.</text>
</comment>
<dbReference type="Proteomes" id="UP001283361">
    <property type="component" value="Unassembled WGS sequence"/>
</dbReference>
<dbReference type="EMBL" id="JAWDGP010004365">
    <property type="protein sequence ID" value="KAK3764953.1"/>
    <property type="molecule type" value="Genomic_DNA"/>
</dbReference>
<keyword evidence="2" id="KW-0732">Signal</keyword>
<evidence type="ECO:0000313" key="4">
    <source>
        <dbReference type="Proteomes" id="UP001283361"/>
    </source>
</evidence>
<organism evidence="3 4">
    <name type="scientific">Elysia crispata</name>
    <name type="common">lettuce slug</name>
    <dbReference type="NCBI Taxonomy" id="231223"/>
    <lineage>
        <taxon>Eukaryota</taxon>
        <taxon>Metazoa</taxon>
        <taxon>Spiralia</taxon>
        <taxon>Lophotrochozoa</taxon>
        <taxon>Mollusca</taxon>
        <taxon>Gastropoda</taxon>
        <taxon>Heterobranchia</taxon>
        <taxon>Euthyneura</taxon>
        <taxon>Panpulmonata</taxon>
        <taxon>Sacoglossa</taxon>
        <taxon>Placobranchoidea</taxon>
        <taxon>Plakobranchidae</taxon>
        <taxon>Elysia</taxon>
    </lineage>
</organism>
<dbReference type="AlphaFoldDB" id="A0AAE1DD22"/>
<name>A0AAE1DD22_9GAST</name>
<evidence type="ECO:0008006" key="5">
    <source>
        <dbReference type="Google" id="ProtNLM"/>
    </source>
</evidence>
<evidence type="ECO:0000256" key="1">
    <source>
        <dbReference type="SAM" id="Phobius"/>
    </source>
</evidence>
<keyword evidence="1" id="KW-0472">Membrane</keyword>
<keyword evidence="1" id="KW-0812">Transmembrane</keyword>
<evidence type="ECO:0000313" key="3">
    <source>
        <dbReference type="EMBL" id="KAK3764953.1"/>
    </source>
</evidence>
<feature type="transmembrane region" description="Helical" evidence="1">
    <location>
        <begin position="166"/>
        <end position="189"/>
    </location>
</feature>
<proteinExistence type="predicted"/>
<gene>
    <name evidence="3" type="ORF">RRG08_045755</name>
</gene>
<evidence type="ECO:0000256" key="2">
    <source>
        <dbReference type="SAM" id="SignalP"/>
    </source>
</evidence>
<sequence>MAHTLQASTACFALHMFLIVYSITRTAGAENDVDNRFVCNTKVPFFDTVSMTCDHPLLNISTSSEVKSIFWIFPDGTNVHSEANVDRNLYTFSSQSIESYSPGQEPGAVLDLYNLTALEIDEDQFGYYHCVVTYKSASRPATVIRWGLNVNGADFSDLLREYRKKAVIGGIAAACLLLLVGGCCLFWNVRNSKRDQEMDKENGDLNDLKTDIEVSPSAQGDNEKKFHNAAYESDVGEQAAIDVHM</sequence>